<dbReference type="InterPro" id="IPR029062">
    <property type="entry name" value="Class_I_gatase-like"/>
</dbReference>
<protein>
    <submittedName>
        <fullName evidence="4">GlxA family transcriptional regulator</fullName>
    </submittedName>
</protein>
<dbReference type="SMART" id="SM00342">
    <property type="entry name" value="HTH_ARAC"/>
    <property type="match status" value="1"/>
</dbReference>
<keyword evidence="1" id="KW-0805">Transcription regulation</keyword>
<dbReference type="PANTHER" id="PTHR43130:SF3">
    <property type="entry name" value="HTH-TYPE TRANSCRIPTIONAL REGULATOR RV1931C"/>
    <property type="match status" value="1"/>
</dbReference>
<dbReference type="InterPro" id="IPR002818">
    <property type="entry name" value="DJ-1/PfpI"/>
</dbReference>
<dbReference type="Pfam" id="PF12833">
    <property type="entry name" value="HTH_18"/>
    <property type="match status" value="1"/>
</dbReference>
<dbReference type="PANTHER" id="PTHR43130">
    <property type="entry name" value="ARAC-FAMILY TRANSCRIPTIONAL REGULATOR"/>
    <property type="match status" value="1"/>
</dbReference>
<gene>
    <name evidence="4" type="ORF">GCM10010430_37630</name>
</gene>
<organism evidence="4 5">
    <name type="scientific">Kitasatospora cystarginea</name>
    <dbReference type="NCBI Taxonomy" id="58350"/>
    <lineage>
        <taxon>Bacteria</taxon>
        <taxon>Bacillati</taxon>
        <taxon>Actinomycetota</taxon>
        <taxon>Actinomycetes</taxon>
        <taxon>Kitasatosporales</taxon>
        <taxon>Streptomycetaceae</taxon>
        <taxon>Kitasatospora</taxon>
    </lineage>
</organism>
<feature type="domain" description="HTH araC/xylS-type" evidence="3">
    <location>
        <begin position="212"/>
        <end position="310"/>
    </location>
</feature>
<dbReference type="SUPFAM" id="SSF52317">
    <property type="entry name" value="Class I glutamine amidotransferase-like"/>
    <property type="match status" value="1"/>
</dbReference>
<dbReference type="InterPro" id="IPR052158">
    <property type="entry name" value="INH-QAR"/>
</dbReference>
<dbReference type="Gene3D" id="3.40.50.880">
    <property type="match status" value="1"/>
</dbReference>
<dbReference type="PROSITE" id="PS01124">
    <property type="entry name" value="HTH_ARAC_FAMILY_2"/>
    <property type="match status" value="1"/>
</dbReference>
<proteinExistence type="predicted"/>
<evidence type="ECO:0000259" key="3">
    <source>
        <dbReference type="PROSITE" id="PS01124"/>
    </source>
</evidence>
<evidence type="ECO:0000313" key="5">
    <source>
        <dbReference type="Proteomes" id="UP001500305"/>
    </source>
</evidence>
<dbReference type="Gene3D" id="1.10.10.60">
    <property type="entry name" value="Homeodomain-like"/>
    <property type="match status" value="2"/>
</dbReference>
<dbReference type="Pfam" id="PF01965">
    <property type="entry name" value="DJ-1_PfpI"/>
    <property type="match status" value="1"/>
</dbReference>
<dbReference type="SUPFAM" id="SSF46689">
    <property type="entry name" value="Homeodomain-like"/>
    <property type="match status" value="2"/>
</dbReference>
<keyword evidence="2" id="KW-0804">Transcription</keyword>
<dbReference type="EMBL" id="BAAATR010000015">
    <property type="protein sequence ID" value="GAA2251125.1"/>
    <property type="molecule type" value="Genomic_DNA"/>
</dbReference>
<dbReference type="CDD" id="cd03137">
    <property type="entry name" value="GATase1_AraC_1"/>
    <property type="match status" value="1"/>
</dbReference>
<keyword evidence="5" id="KW-1185">Reference proteome</keyword>
<name>A0ABN3E8Y7_9ACTN</name>
<dbReference type="Proteomes" id="UP001500305">
    <property type="component" value="Unassembled WGS sequence"/>
</dbReference>
<evidence type="ECO:0000256" key="2">
    <source>
        <dbReference type="ARBA" id="ARBA00023163"/>
    </source>
</evidence>
<sequence>MVVYPGVQALDIAGPAEVFDTAGRQRPGGEGGYRVEFVSADAPRVRTSAGMVIEAEPLEAGEGPIDTLLVPGGWSLYEALADRDLVSWIRRAATRSRRVVSVCGGAFLLAEAGLLDGRRATTHWAYCEELARRYPRVTVEREPIFVWDGNYVTSAGVATGIDMTLALVEADHGAAFALEVARFLVLFFKRNGGQSQFSTILDAQLADRPPIRAAQEWILENLEQPLPVPEIAERANMSVRNFARVFRREVGTPPGQYIEQMRIARARKLLESTKLTAGQIAVRCGFASAETFFRSFGRTLELTPNEYRRRFQAVAPAGLVLATVPEERSATP</sequence>
<reference evidence="4 5" key="1">
    <citation type="journal article" date="2019" name="Int. J. Syst. Evol. Microbiol.">
        <title>The Global Catalogue of Microorganisms (GCM) 10K type strain sequencing project: providing services to taxonomists for standard genome sequencing and annotation.</title>
        <authorList>
            <consortium name="The Broad Institute Genomics Platform"/>
            <consortium name="The Broad Institute Genome Sequencing Center for Infectious Disease"/>
            <person name="Wu L."/>
            <person name="Ma J."/>
        </authorList>
    </citation>
    <scope>NUCLEOTIDE SEQUENCE [LARGE SCALE GENOMIC DNA]</scope>
    <source>
        <strain evidence="4 5">JCM 7356</strain>
    </source>
</reference>
<accession>A0ABN3E8Y7</accession>
<dbReference type="InterPro" id="IPR009057">
    <property type="entry name" value="Homeodomain-like_sf"/>
</dbReference>
<evidence type="ECO:0000256" key="1">
    <source>
        <dbReference type="ARBA" id="ARBA00023015"/>
    </source>
</evidence>
<comment type="caution">
    <text evidence="4">The sequence shown here is derived from an EMBL/GenBank/DDBJ whole genome shotgun (WGS) entry which is preliminary data.</text>
</comment>
<dbReference type="InterPro" id="IPR018060">
    <property type="entry name" value="HTH_AraC"/>
</dbReference>
<evidence type="ECO:0000313" key="4">
    <source>
        <dbReference type="EMBL" id="GAA2251125.1"/>
    </source>
</evidence>